<evidence type="ECO:0000313" key="1">
    <source>
        <dbReference type="EMBL" id="KAF8874259.1"/>
    </source>
</evidence>
<dbReference type="PANTHER" id="PTHR43431">
    <property type="entry name" value="OXIDOREDUCTASE, SHORT CHAIN DEHYDROGENASE/REDUCTASE FAMILY (AFU_ORTHOLOGUE AFUA_5G14000)"/>
    <property type="match status" value="1"/>
</dbReference>
<dbReference type="PANTHER" id="PTHR43431:SF7">
    <property type="entry name" value="OXIDOREDUCTASE, SHORT CHAIN DEHYDROGENASE_REDUCTASE FAMILY (AFU_ORTHOLOGUE AFUA_5G14000)"/>
    <property type="match status" value="1"/>
</dbReference>
<dbReference type="InterPro" id="IPR036291">
    <property type="entry name" value="NAD(P)-bd_dom_sf"/>
</dbReference>
<dbReference type="AlphaFoldDB" id="A0A9P5N9I6"/>
<dbReference type="OrthoDB" id="5399006at2759"/>
<accession>A0A9P5N9I6</accession>
<proteinExistence type="predicted"/>
<keyword evidence="2" id="KW-1185">Reference proteome</keyword>
<evidence type="ECO:0008006" key="3">
    <source>
        <dbReference type="Google" id="ProtNLM"/>
    </source>
</evidence>
<sequence length="255" mass="27318">MASKRVLVVAGIGNGIGTGAATARLFAKEGYSVALVGRERPGSKAANNLAKEINQEGGQAALFTVPSYSHEDITSAWSSIHSHFPKPDYSIRAALFNVGQGVWKRFLDVTPEDVQASLQTNVAAAFAFSRGAVLSFKENDIEEPNGKRGALIFTGATAGMRGNVTTSAFAAGKFGARALAQVWLKSSERTIFTSHMSAIIDGVIQLDPNADESTSQDTRLDPDSIASSYLFLVNQHRSAWTAELDRKFSHKKAPK</sequence>
<dbReference type="Pfam" id="PF00106">
    <property type="entry name" value="adh_short"/>
    <property type="match status" value="1"/>
</dbReference>
<gene>
    <name evidence="1" type="ORF">CPB84DRAFT_1797679</name>
</gene>
<dbReference type="InterPro" id="IPR002347">
    <property type="entry name" value="SDR_fam"/>
</dbReference>
<evidence type="ECO:0000313" key="2">
    <source>
        <dbReference type="Proteomes" id="UP000724874"/>
    </source>
</evidence>
<dbReference type="EMBL" id="JADNYJ010000217">
    <property type="protein sequence ID" value="KAF8874259.1"/>
    <property type="molecule type" value="Genomic_DNA"/>
</dbReference>
<reference evidence="1" key="1">
    <citation type="submission" date="2020-11" db="EMBL/GenBank/DDBJ databases">
        <authorList>
            <consortium name="DOE Joint Genome Institute"/>
            <person name="Ahrendt S."/>
            <person name="Riley R."/>
            <person name="Andreopoulos W."/>
            <person name="LaButti K."/>
            <person name="Pangilinan J."/>
            <person name="Ruiz-duenas F.J."/>
            <person name="Barrasa J.M."/>
            <person name="Sanchez-Garcia M."/>
            <person name="Camarero S."/>
            <person name="Miyauchi S."/>
            <person name="Serrano A."/>
            <person name="Linde D."/>
            <person name="Babiker R."/>
            <person name="Drula E."/>
            <person name="Ayuso-Fernandez I."/>
            <person name="Pacheco R."/>
            <person name="Padilla G."/>
            <person name="Ferreira P."/>
            <person name="Barriuso J."/>
            <person name="Kellner H."/>
            <person name="Castanera R."/>
            <person name="Alfaro M."/>
            <person name="Ramirez L."/>
            <person name="Pisabarro A.G."/>
            <person name="Kuo A."/>
            <person name="Tritt A."/>
            <person name="Lipzen A."/>
            <person name="He G."/>
            <person name="Yan M."/>
            <person name="Ng V."/>
            <person name="Cullen D."/>
            <person name="Martin F."/>
            <person name="Rosso M.-N."/>
            <person name="Henrissat B."/>
            <person name="Hibbett D."/>
            <person name="Martinez A.T."/>
            <person name="Grigoriev I.V."/>
        </authorList>
    </citation>
    <scope>NUCLEOTIDE SEQUENCE</scope>
    <source>
        <strain evidence="1">AH 44721</strain>
    </source>
</reference>
<protein>
    <recommendedName>
        <fullName evidence="3">NAD(P)-binding protein</fullName>
    </recommendedName>
</protein>
<organism evidence="1 2">
    <name type="scientific">Gymnopilus junonius</name>
    <name type="common">Spectacular rustgill mushroom</name>
    <name type="synonym">Gymnopilus spectabilis subsp. junonius</name>
    <dbReference type="NCBI Taxonomy" id="109634"/>
    <lineage>
        <taxon>Eukaryota</taxon>
        <taxon>Fungi</taxon>
        <taxon>Dikarya</taxon>
        <taxon>Basidiomycota</taxon>
        <taxon>Agaricomycotina</taxon>
        <taxon>Agaricomycetes</taxon>
        <taxon>Agaricomycetidae</taxon>
        <taxon>Agaricales</taxon>
        <taxon>Agaricineae</taxon>
        <taxon>Hymenogastraceae</taxon>
        <taxon>Gymnopilus</taxon>
    </lineage>
</organism>
<dbReference type="Proteomes" id="UP000724874">
    <property type="component" value="Unassembled WGS sequence"/>
</dbReference>
<name>A0A9P5N9I6_GYMJU</name>
<dbReference type="Gene3D" id="3.40.50.720">
    <property type="entry name" value="NAD(P)-binding Rossmann-like Domain"/>
    <property type="match status" value="1"/>
</dbReference>
<comment type="caution">
    <text evidence="1">The sequence shown here is derived from an EMBL/GenBank/DDBJ whole genome shotgun (WGS) entry which is preliminary data.</text>
</comment>
<dbReference type="SUPFAM" id="SSF51735">
    <property type="entry name" value="NAD(P)-binding Rossmann-fold domains"/>
    <property type="match status" value="1"/>
</dbReference>